<evidence type="ECO:0000256" key="1">
    <source>
        <dbReference type="SAM" id="MobiDB-lite"/>
    </source>
</evidence>
<organism evidence="2 3">
    <name type="scientific">Emiliania huxleyi (strain CCMP1516)</name>
    <dbReference type="NCBI Taxonomy" id="280463"/>
    <lineage>
        <taxon>Eukaryota</taxon>
        <taxon>Haptista</taxon>
        <taxon>Haptophyta</taxon>
        <taxon>Prymnesiophyceae</taxon>
        <taxon>Isochrysidales</taxon>
        <taxon>Noelaerhabdaceae</taxon>
        <taxon>Emiliania</taxon>
    </lineage>
</organism>
<dbReference type="SUPFAM" id="SSF56784">
    <property type="entry name" value="HAD-like"/>
    <property type="match status" value="1"/>
</dbReference>
<keyword evidence="3" id="KW-1185">Reference proteome</keyword>
<dbReference type="GeneID" id="17254498"/>
<feature type="region of interest" description="Disordered" evidence="1">
    <location>
        <begin position="488"/>
        <end position="530"/>
    </location>
</feature>
<dbReference type="PANTHER" id="PTHR19288">
    <property type="entry name" value="4-NITROPHENYLPHOSPHATASE-RELATED"/>
    <property type="match status" value="1"/>
</dbReference>
<evidence type="ECO:0000313" key="2">
    <source>
        <dbReference type="EnsemblProtists" id="EOD08349"/>
    </source>
</evidence>
<evidence type="ECO:0000313" key="3">
    <source>
        <dbReference type="Proteomes" id="UP000013827"/>
    </source>
</evidence>
<dbReference type="InterPro" id="IPR023214">
    <property type="entry name" value="HAD_sf"/>
</dbReference>
<sequence>MHASLLPASSDSVVNLARAATFTLLAAAILARMLQFIVGSGSSKAGGGTASATADAQEGREGGSAAAASATADAGAARVGSHVYVDDSADPWPLGDIEAYLIDLDGTIYSPTGPIEGAAEFYAAVLRHKPHVFLSNTGAKGADGVRAKLSRNGIILGPGSQERHIWTATQAQCRFLADTLPPAARGFAGFADWSYDVIKKTSFLLSHGAHLIATAEDAFNPSTDNMPLPGPGMFCAMFRALLHPSGGDRIHVCGKGGGQGSEHTMWSGERARDRSRVLIVGDRFDTDVRAGSLAGVRTCLVESGCHQHALQPHFADAPAEFVAASVASLIPPHRRHDPSERPRTVAFDLCQPRVAIMARPGSISPVGTPPVTRQASDSTGGATEGASAAGLRAWRLGAGNMVYWHTGEGPADHGSAVPLILALRSFFEERAAPEDGLATVSARDALEAMRALGGNAVLRRIAGCSSEAGRAGRVTFAQLCRQVQGSLESDEQLFDPLPTPGGGSSPCMKPHARRRRPSMNSSSRPAATEAPAVLEAGARLRKWDTVALRQKQQRAAPRASSVTHNPLHGRGSAGSSARISGGGPLKRAGTMPPTEAAV</sequence>
<dbReference type="Pfam" id="PF13344">
    <property type="entry name" value="Hydrolase_6"/>
    <property type="match status" value="1"/>
</dbReference>
<accession>A0A0D3IAR4</accession>
<dbReference type="GO" id="GO:0005737">
    <property type="term" value="C:cytoplasm"/>
    <property type="evidence" value="ECO:0007669"/>
    <property type="project" value="TreeGrafter"/>
</dbReference>
<dbReference type="Proteomes" id="UP000013827">
    <property type="component" value="Unassembled WGS sequence"/>
</dbReference>
<dbReference type="GO" id="GO:0016791">
    <property type="term" value="F:phosphatase activity"/>
    <property type="evidence" value="ECO:0007669"/>
    <property type="project" value="TreeGrafter"/>
</dbReference>
<dbReference type="Pfam" id="PF13242">
    <property type="entry name" value="Hydrolase_like"/>
    <property type="match status" value="1"/>
</dbReference>
<feature type="region of interest" description="Disordered" evidence="1">
    <location>
        <begin position="42"/>
        <end position="68"/>
    </location>
</feature>
<dbReference type="EnsemblProtists" id="EOD08349">
    <property type="protein sequence ID" value="EOD08349"/>
    <property type="gene ID" value="EMIHUDRAFT_217475"/>
</dbReference>
<feature type="compositionally biased region" description="Low complexity" evidence="1">
    <location>
        <begin position="375"/>
        <end position="385"/>
    </location>
</feature>
<reference evidence="3" key="1">
    <citation type="journal article" date="2013" name="Nature">
        <title>Pan genome of the phytoplankton Emiliania underpins its global distribution.</title>
        <authorList>
            <person name="Read B.A."/>
            <person name="Kegel J."/>
            <person name="Klute M.J."/>
            <person name="Kuo A."/>
            <person name="Lefebvre S.C."/>
            <person name="Maumus F."/>
            <person name="Mayer C."/>
            <person name="Miller J."/>
            <person name="Monier A."/>
            <person name="Salamov A."/>
            <person name="Young J."/>
            <person name="Aguilar M."/>
            <person name="Claverie J.M."/>
            <person name="Frickenhaus S."/>
            <person name="Gonzalez K."/>
            <person name="Herman E.K."/>
            <person name="Lin Y.C."/>
            <person name="Napier J."/>
            <person name="Ogata H."/>
            <person name="Sarno A.F."/>
            <person name="Shmutz J."/>
            <person name="Schroeder D."/>
            <person name="de Vargas C."/>
            <person name="Verret F."/>
            <person name="von Dassow P."/>
            <person name="Valentin K."/>
            <person name="Van de Peer Y."/>
            <person name="Wheeler G."/>
            <person name="Dacks J.B."/>
            <person name="Delwiche C.F."/>
            <person name="Dyhrman S.T."/>
            <person name="Glockner G."/>
            <person name="John U."/>
            <person name="Richards T."/>
            <person name="Worden A.Z."/>
            <person name="Zhang X."/>
            <person name="Grigoriev I.V."/>
            <person name="Allen A.E."/>
            <person name="Bidle K."/>
            <person name="Borodovsky M."/>
            <person name="Bowler C."/>
            <person name="Brownlee C."/>
            <person name="Cock J.M."/>
            <person name="Elias M."/>
            <person name="Gladyshev V.N."/>
            <person name="Groth M."/>
            <person name="Guda C."/>
            <person name="Hadaegh A."/>
            <person name="Iglesias-Rodriguez M.D."/>
            <person name="Jenkins J."/>
            <person name="Jones B.M."/>
            <person name="Lawson T."/>
            <person name="Leese F."/>
            <person name="Lindquist E."/>
            <person name="Lobanov A."/>
            <person name="Lomsadze A."/>
            <person name="Malik S.B."/>
            <person name="Marsh M.E."/>
            <person name="Mackinder L."/>
            <person name="Mock T."/>
            <person name="Mueller-Roeber B."/>
            <person name="Pagarete A."/>
            <person name="Parker M."/>
            <person name="Probert I."/>
            <person name="Quesneville H."/>
            <person name="Raines C."/>
            <person name="Rensing S.A."/>
            <person name="Riano-Pachon D.M."/>
            <person name="Richier S."/>
            <person name="Rokitta S."/>
            <person name="Shiraiwa Y."/>
            <person name="Soanes D.M."/>
            <person name="van der Giezen M."/>
            <person name="Wahlund T.M."/>
            <person name="Williams B."/>
            <person name="Wilson W."/>
            <person name="Wolfe G."/>
            <person name="Wurch L.L."/>
        </authorList>
    </citation>
    <scope>NUCLEOTIDE SEQUENCE</scope>
</reference>
<dbReference type="InterPro" id="IPR006357">
    <property type="entry name" value="HAD-SF_hydro_IIA"/>
</dbReference>
<dbReference type="RefSeq" id="XP_005760778.1">
    <property type="nucleotide sequence ID" value="XM_005760721.1"/>
</dbReference>
<dbReference type="PaxDb" id="2903-EOD08349"/>
<dbReference type="InterPro" id="IPR036412">
    <property type="entry name" value="HAD-like_sf"/>
</dbReference>
<name>A0A0D3IAR4_EMIH1</name>
<protein>
    <submittedName>
        <fullName evidence="2">Uncharacterized protein</fullName>
    </submittedName>
</protein>
<feature type="region of interest" description="Disordered" evidence="1">
    <location>
        <begin position="548"/>
        <end position="598"/>
    </location>
</feature>
<proteinExistence type="predicted"/>
<dbReference type="HOGENOM" id="CLU_456684_0_0_1"/>
<dbReference type="KEGG" id="ehx:EMIHUDRAFT_217475"/>
<reference evidence="2" key="2">
    <citation type="submission" date="2024-10" db="UniProtKB">
        <authorList>
            <consortium name="EnsemblProtists"/>
        </authorList>
    </citation>
    <scope>IDENTIFICATION</scope>
</reference>
<dbReference type="AlphaFoldDB" id="A0A0D3IAR4"/>
<feature type="compositionally biased region" description="Low complexity" evidence="1">
    <location>
        <begin position="569"/>
        <end position="579"/>
    </location>
</feature>
<dbReference type="PANTHER" id="PTHR19288:SF46">
    <property type="entry name" value="HALOACID DEHALOGENASE-LIKE HYDROLASE DOMAIN-CONTAINING PROTEIN 2"/>
    <property type="match status" value="1"/>
</dbReference>
<dbReference type="Gene3D" id="3.40.50.1000">
    <property type="entry name" value="HAD superfamily/HAD-like"/>
    <property type="match status" value="3"/>
</dbReference>
<feature type="region of interest" description="Disordered" evidence="1">
    <location>
        <begin position="360"/>
        <end position="385"/>
    </location>
</feature>